<evidence type="ECO:0000256" key="1">
    <source>
        <dbReference type="SAM" id="MobiDB-lite"/>
    </source>
</evidence>
<dbReference type="AlphaFoldDB" id="A0AAI9PBV2"/>
<proteinExistence type="predicted"/>
<evidence type="ECO:0008006" key="4">
    <source>
        <dbReference type="Google" id="ProtNLM"/>
    </source>
</evidence>
<feature type="compositionally biased region" description="Basic and acidic residues" evidence="1">
    <location>
        <begin position="81"/>
        <end position="97"/>
    </location>
</feature>
<dbReference type="RefSeq" id="WP_223920411.1">
    <property type="nucleotide sequence ID" value="NZ_BPNL01000068.1"/>
</dbReference>
<sequence length="190" mass="21954">MRIKIKGEITAERLAEALHAAAEKYEAVRPGHKVYGANLYLTAFDADGLPFDLVDHRGEPLSITIEAKSGELVKPALTAEGEARRQKAKEEARRQAEEAEAEAQRRHRQTLDEYEQERQKRRKKEAEARKQFEDANAITAELLKTMPERFIDELHILVENEHLFRFKMNADSGLRVHRFRTPQCTYSDVR</sequence>
<feature type="region of interest" description="Disordered" evidence="1">
    <location>
        <begin position="79"/>
        <end position="130"/>
    </location>
</feature>
<evidence type="ECO:0000313" key="3">
    <source>
        <dbReference type="Proteomes" id="UP000887009"/>
    </source>
</evidence>
<organism evidence="2 3">
    <name type="scientific">Aeromonas caviae</name>
    <name type="common">Aeromonas punctata</name>
    <dbReference type="NCBI Taxonomy" id="648"/>
    <lineage>
        <taxon>Bacteria</taxon>
        <taxon>Pseudomonadati</taxon>
        <taxon>Pseudomonadota</taxon>
        <taxon>Gammaproteobacteria</taxon>
        <taxon>Aeromonadales</taxon>
        <taxon>Aeromonadaceae</taxon>
        <taxon>Aeromonas</taxon>
    </lineage>
</organism>
<name>A0AAI9PBV2_AERCA</name>
<comment type="caution">
    <text evidence="2">The sequence shown here is derived from an EMBL/GenBank/DDBJ whole genome shotgun (WGS) entry which is preliminary data.</text>
</comment>
<reference evidence="2" key="1">
    <citation type="submission" date="2021-07" db="EMBL/GenBank/DDBJ databases">
        <title>Draft genome sequence of carbapenem-resistant Aeromonas spp. in Japan.</title>
        <authorList>
            <person name="Maehana S."/>
            <person name="Suzuki M."/>
            <person name="Kitasato H."/>
        </authorList>
    </citation>
    <scope>NUCLEOTIDE SEQUENCE</scope>
    <source>
        <strain evidence="2">KAM348</strain>
    </source>
</reference>
<accession>A0AAI9PBV2</accession>
<dbReference type="Proteomes" id="UP000887009">
    <property type="component" value="Unassembled WGS sequence"/>
</dbReference>
<protein>
    <recommendedName>
        <fullName evidence="4">OfxX fusion product</fullName>
    </recommendedName>
</protein>
<evidence type="ECO:0000313" key="2">
    <source>
        <dbReference type="EMBL" id="GJA56429.1"/>
    </source>
</evidence>
<dbReference type="EMBL" id="BPNL01000068">
    <property type="protein sequence ID" value="GJA56429.1"/>
    <property type="molecule type" value="Genomic_DNA"/>
</dbReference>
<gene>
    <name evidence="2" type="ORF">KAM348_38520</name>
</gene>